<dbReference type="PROSITE" id="PS51155">
    <property type="entry name" value="CHIT_BIND_RR_2"/>
    <property type="match status" value="1"/>
</dbReference>
<organism evidence="4 5">
    <name type="scientific">Drosophila busckii</name>
    <name type="common">Fruit fly</name>
    <dbReference type="NCBI Taxonomy" id="30019"/>
    <lineage>
        <taxon>Eukaryota</taxon>
        <taxon>Metazoa</taxon>
        <taxon>Ecdysozoa</taxon>
        <taxon>Arthropoda</taxon>
        <taxon>Hexapoda</taxon>
        <taxon>Insecta</taxon>
        <taxon>Pterygota</taxon>
        <taxon>Neoptera</taxon>
        <taxon>Endopterygota</taxon>
        <taxon>Diptera</taxon>
        <taxon>Brachycera</taxon>
        <taxon>Muscomorpha</taxon>
        <taxon>Ephydroidea</taxon>
        <taxon>Drosophilidae</taxon>
        <taxon>Drosophila</taxon>
    </lineage>
</organism>
<dbReference type="GO" id="GO:0062129">
    <property type="term" value="C:chitin-based extracellular matrix"/>
    <property type="evidence" value="ECO:0007669"/>
    <property type="project" value="TreeGrafter"/>
</dbReference>
<name>A0A0M3QX14_DROBS</name>
<gene>
    <name evidence="4" type="ORF">Dbus_chr3Lg2235</name>
</gene>
<keyword evidence="5" id="KW-1185">Reference proteome</keyword>
<dbReference type="InterPro" id="IPR031311">
    <property type="entry name" value="CHIT_BIND_RR_consensus"/>
</dbReference>
<keyword evidence="3" id="KW-0732">Signal</keyword>
<feature type="chain" id="PRO_5005788059" evidence="3">
    <location>
        <begin position="20"/>
        <end position="127"/>
    </location>
</feature>
<keyword evidence="1 2" id="KW-0193">Cuticle</keyword>
<evidence type="ECO:0000313" key="4">
    <source>
        <dbReference type="EMBL" id="ALC45069.1"/>
    </source>
</evidence>
<dbReference type="InterPro" id="IPR000618">
    <property type="entry name" value="Insect_cuticle"/>
</dbReference>
<dbReference type="PANTHER" id="PTHR10380:SF237">
    <property type="entry name" value="CUTICULAR PROTEIN 65AU, ISOFORM A-RELATED"/>
    <property type="match status" value="1"/>
</dbReference>
<reference evidence="4 5" key="1">
    <citation type="submission" date="2015-08" db="EMBL/GenBank/DDBJ databases">
        <title>Ancestral chromatin configuration constrains chromatin evolution on differentiating sex chromosomes in Drosophila.</title>
        <authorList>
            <person name="Zhou Q."/>
            <person name="Bachtrog D."/>
        </authorList>
    </citation>
    <scope>NUCLEOTIDE SEQUENCE [LARGE SCALE GENOMIC DNA]</scope>
    <source>
        <tissue evidence="4">Whole larvae</tissue>
    </source>
</reference>
<evidence type="ECO:0000256" key="2">
    <source>
        <dbReference type="PROSITE-ProRule" id="PRU00497"/>
    </source>
</evidence>
<evidence type="ECO:0000256" key="1">
    <source>
        <dbReference type="ARBA" id="ARBA00022460"/>
    </source>
</evidence>
<protein>
    <submittedName>
        <fullName evidence="4">Cpr67Fb</fullName>
    </submittedName>
</protein>
<dbReference type="InterPro" id="IPR050468">
    <property type="entry name" value="Cuticle_Struct_Prot"/>
</dbReference>
<dbReference type="AlphaFoldDB" id="A0A0M3QX14"/>
<feature type="signal peptide" evidence="3">
    <location>
        <begin position="1"/>
        <end position="19"/>
    </location>
</feature>
<dbReference type="Proteomes" id="UP000494163">
    <property type="component" value="Chromosome 3L"/>
</dbReference>
<dbReference type="PROSITE" id="PS00233">
    <property type="entry name" value="CHIT_BIND_RR_1"/>
    <property type="match status" value="1"/>
</dbReference>
<accession>A0A0M3QX14</accession>
<dbReference type="EMBL" id="CP012525">
    <property type="protein sequence ID" value="ALC45069.1"/>
    <property type="molecule type" value="Genomic_DNA"/>
</dbReference>
<dbReference type="GO" id="GO:0008010">
    <property type="term" value="F:structural constituent of chitin-based larval cuticle"/>
    <property type="evidence" value="ECO:0007669"/>
    <property type="project" value="TreeGrafter"/>
</dbReference>
<dbReference type="OMA" id="NLEYTAD"/>
<evidence type="ECO:0000313" key="5">
    <source>
        <dbReference type="Proteomes" id="UP000494163"/>
    </source>
</evidence>
<dbReference type="OrthoDB" id="6379191at2759"/>
<sequence length="127" mass="13794">MYKTLLVLVALCFIASSNAAAAAADESQAVITKYTSDLQYDGSYSYEYETSNNIAAKEQGVGGAYASGVVDYSAPNGEPIHLEYTADENGYQPRGDHLPTPPPIPDYILRSLAYIEAHPFARIQLQK</sequence>
<dbReference type="STRING" id="30019.A0A0M3QX14"/>
<proteinExistence type="predicted"/>
<dbReference type="Pfam" id="PF00379">
    <property type="entry name" value="Chitin_bind_4"/>
    <property type="match status" value="1"/>
</dbReference>
<evidence type="ECO:0000256" key="3">
    <source>
        <dbReference type="SAM" id="SignalP"/>
    </source>
</evidence>
<dbReference type="PANTHER" id="PTHR10380">
    <property type="entry name" value="CUTICLE PROTEIN"/>
    <property type="match status" value="1"/>
</dbReference>